<keyword evidence="8" id="KW-0418">Kinase</keyword>
<keyword evidence="9 12" id="KW-0067">ATP-binding</keyword>
<feature type="region of interest" description="Disordered" evidence="13">
    <location>
        <begin position="247"/>
        <end position="278"/>
    </location>
</feature>
<dbReference type="GO" id="GO:0005737">
    <property type="term" value="C:cytoplasm"/>
    <property type="evidence" value="ECO:0007669"/>
    <property type="project" value="UniProtKB-SubCell"/>
</dbReference>
<dbReference type="PROSITE" id="PS00107">
    <property type="entry name" value="PROTEIN_KINASE_ATP"/>
    <property type="match status" value="1"/>
</dbReference>
<dbReference type="Gene3D" id="3.30.200.20">
    <property type="entry name" value="Phosphorylase Kinase, domain 1"/>
    <property type="match status" value="1"/>
</dbReference>
<dbReference type="PROSITE" id="PS50011">
    <property type="entry name" value="PROTEIN_KINASE_DOM"/>
    <property type="match status" value="1"/>
</dbReference>
<evidence type="ECO:0000256" key="11">
    <source>
        <dbReference type="ARBA" id="ARBA00048679"/>
    </source>
</evidence>
<feature type="compositionally biased region" description="Polar residues" evidence="13">
    <location>
        <begin position="643"/>
        <end position="679"/>
    </location>
</feature>
<dbReference type="InterPro" id="IPR000719">
    <property type="entry name" value="Prot_kinase_dom"/>
</dbReference>
<feature type="domain" description="Protein kinase" evidence="14">
    <location>
        <begin position="757"/>
        <end position="1034"/>
    </location>
</feature>
<evidence type="ECO:0000256" key="12">
    <source>
        <dbReference type="PROSITE-ProRule" id="PRU10141"/>
    </source>
</evidence>
<evidence type="ECO:0000256" key="7">
    <source>
        <dbReference type="ARBA" id="ARBA00022741"/>
    </source>
</evidence>
<comment type="catalytic activity">
    <reaction evidence="10">
        <text>L-threonyl-[protein] + ATP = O-phospho-L-threonyl-[protein] + ADP + H(+)</text>
        <dbReference type="Rhea" id="RHEA:46608"/>
        <dbReference type="Rhea" id="RHEA-COMP:11060"/>
        <dbReference type="Rhea" id="RHEA-COMP:11605"/>
        <dbReference type="ChEBI" id="CHEBI:15378"/>
        <dbReference type="ChEBI" id="CHEBI:30013"/>
        <dbReference type="ChEBI" id="CHEBI:30616"/>
        <dbReference type="ChEBI" id="CHEBI:61977"/>
        <dbReference type="ChEBI" id="CHEBI:456216"/>
        <dbReference type="EC" id="2.7.11.1"/>
    </reaction>
</comment>
<name>A0A0V0J2G5_SCHSO</name>
<dbReference type="SMART" id="SM00220">
    <property type="entry name" value="S_TKc"/>
    <property type="match status" value="1"/>
</dbReference>
<evidence type="ECO:0000256" key="2">
    <source>
        <dbReference type="ARBA" id="ARBA00008874"/>
    </source>
</evidence>
<dbReference type="InterPro" id="IPR036936">
    <property type="entry name" value="CRIB_dom_sf"/>
</dbReference>
<dbReference type="Pfam" id="PF00786">
    <property type="entry name" value="PBD"/>
    <property type="match status" value="1"/>
</dbReference>
<feature type="compositionally biased region" description="Acidic residues" evidence="13">
    <location>
        <begin position="536"/>
        <end position="581"/>
    </location>
</feature>
<evidence type="ECO:0000256" key="9">
    <source>
        <dbReference type="ARBA" id="ARBA00022840"/>
    </source>
</evidence>
<dbReference type="SUPFAM" id="SSF56112">
    <property type="entry name" value="Protein kinase-like (PK-like)"/>
    <property type="match status" value="1"/>
</dbReference>
<feature type="binding site" evidence="12">
    <location>
        <position position="786"/>
    </location>
    <ligand>
        <name>ATP</name>
        <dbReference type="ChEBI" id="CHEBI:30616"/>
    </ligand>
</feature>
<gene>
    <name evidence="16" type="ORF">TR125065</name>
</gene>
<keyword evidence="6" id="KW-0808">Transferase</keyword>
<dbReference type="InterPro" id="IPR017441">
    <property type="entry name" value="Protein_kinase_ATP_BS"/>
</dbReference>
<dbReference type="EC" id="2.7.11.1" evidence="3"/>
<dbReference type="EMBL" id="GEEE01003462">
    <property type="protein sequence ID" value="JAP59763.1"/>
    <property type="molecule type" value="Transcribed_RNA"/>
</dbReference>
<evidence type="ECO:0000313" key="16">
    <source>
        <dbReference type="EMBL" id="JAP59763.1"/>
    </source>
</evidence>
<dbReference type="FunFam" id="1.10.510.10:FF:000011">
    <property type="entry name" value="Non-specific serine/threonine protein kinase"/>
    <property type="match status" value="1"/>
</dbReference>
<evidence type="ECO:0000256" key="3">
    <source>
        <dbReference type="ARBA" id="ARBA00012513"/>
    </source>
</evidence>
<protein>
    <recommendedName>
        <fullName evidence="3">non-specific serine/threonine protein kinase</fullName>
        <ecNumber evidence="3">2.7.11.1</ecNumber>
    </recommendedName>
</protein>
<evidence type="ECO:0000256" key="1">
    <source>
        <dbReference type="ARBA" id="ARBA00004496"/>
    </source>
</evidence>
<accession>A0A0V0J2G5</accession>
<evidence type="ECO:0000259" key="14">
    <source>
        <dbReference type="PROSITE" id="PS50011"/>
    </source>
</evidence>
<feature type="domain" description="CRIB" evidence="15">
    <location>
        <begin position="127"/>
        <end position="140"/>
    </location>
</feature>
<dbReference type="InterPro" id="IPR051931">
    <property type="entry name" value="PAK3-like"/>
</dbReference>
<feature type="compositionally biased region" description="Low complexity" evidence="13">
    <location>
        <begin position="263"/>
        <end position="276"/>
    </location>
</feature>
<feature type="region of interest" description="Disordered" evidence="13">
    <location>
        <begin position="519"/>
        <end position="593"/>
    </location>
</feature>
<keyword evidence="4" id="KW-0963">Cytoplasm</keyword>
<dbReference type="Gene3D" id="1.10.510.10">
    <property type="entry name" value="Transferase(Phosphotransferase) domain 1"/>
    <property type="match status" value="1"/>
</dbReference>
<feature type="region of interest" description="Disordered" evidence="13">
    <location>
        <begin position="354"/>
        <end position="381"/>
    </location>
</feature>
<sequence>MPESLARSPSNSFLNGSLVDSTAGSFNQMSITNDYGQQRLSTGANSSSLSSSSATFLYGNPAVTRLVSAPAPPVRSSSTLKKERPVLAPSKPLPTPPGKGDREKKKKKVNLLRLLKLSRGGSSEPMISSPTGVKHDVHVAVDRDTGEIKGLPEEWRQLLNCANISASEQARNPELVLEVLQRFDESIKPKEKYMTNISGVTSSSGSMESMPSTHSLSSASRGFELPVSQNHPYKFSTSSTASNISYRERDSTGAVSGSGIILSPTGSSSGRGSTNSAVGGGGSGPMLCSPGSGDVSNYRAYSGASYGEYDGPAAAAAVHVAEHYNGVRRTSGGAAIMSDYFRVSETAIPEMEAAAPAANSSPRAAVPRVPPRPPHRSCSGANMPVSNGEAVAFSSRSQASAGAVSVPSLPTSGVSVGGSDGSTSSGGSCFSGLGSAEVANSPTLATVPANSGFRLPVLPSTPPPPVPPHHHQQAATNVDRTATLRHLHRSLEFSQDTHYLVKEETHKSAAEAVGTISDRISEVAKTEPLDLSSSEDISEEEEEDDDDDAAAVAAGEDEDEEEEEEEEDEVLHEEDDEDEGLSETGVRHGASGLHHKSTLKAAVGVFDASPTDMVSEAPRLLPIAPDVEVVTCTRPLPQLMSTSDVALESSDGTPVSCSPSYRAANNKSPKVENGTLTNDSARKHTAAQKDKAKGASEPPVKIHHFPAAPNGSHYPQQQHHQLAAAPRRRANSHRLTDAQVFDRLRAIVSPGDPLQKYQLVEKIGQGASGVVCSGFEVLTKKLIAIKQMNIAQQPKKELIINEILVMRAHRQPNIVNFLDAYLVPASIPLGHNALQGSGGAGADGASPCNGLELWVVMEYLDGGSLTEVVTETCMDEGHIAAVCREILQALEFLHANNVIHRDIKSDNILLGMDGSVKLTDFGFCAQLSNEKTKRSTMVGTPYWMAPEVVARKQYGAKVDIWSLGIMAIEMVDGEPPYLNENPLRALYLIATNGKPEIKEKDRLSPLFLSFLDRCLEVNIEKRATASDLLQHPFITTQAKPLSSLIPLIKLAREQK</sequence>
<dbReference type="Gene3D" id="3.90.810.10">
    <property type="entry name" value="CRIB domain"/>
    <property type="match status" value="1"/>
</dbReference>
<dbReference type="GO" id="GO:0106310">
    <property type="term" value="F:protein serine kinase activity"/>
    <property type="evidence" value="ECO:0007669"/>
    <property type="project" value="RHEA"/>
</dbReference>
<evidence type="ECO:0000256" key="8">
    <source>
        <dbReference type="ARBA" id="ARBA00022777"/>
    </source>
</evidence>
<dbReference type="Pfam" id="PF00069">
    <property type="entry name" value="Pkinase"/>
    <property type="match status" value="1"/>
</dbReference>
<evidence type="ECO:0000256" key="10">
    <source>
        <dbReference type="ARBA" id="ARBA00047899"/>
    </source>
</evidence>
<evidence type="ECO:0000256" key="13">
    <source>
        <dbReference type="SAM" id="MobiDB-lite"/>
    </source>
</evidence>
<dbReference type="PANTHER" id="PTHR45832">
    <property type="entry name" value="SERINE/THREONINE-PROTEIN KINASE SAMKA-RELATED-RELATED"/>
    <property type="match status" value="1"/>
</dbReference>
<dbReference type="InterPro" id="IPR033923">
    <property type="entry name" value="PAK_BD"/>
</dbReference>
<evidence type="ECO:0000256" key="4">
    <source>
        <dbReference type="ARBA" id="ARBA00022490"/>
    </source>
</evidence>
<comment type="similarity">
    <text evidence="2">Belongs to the protein kinase superfamily. STE Ser/Thr protein kinase family. STE20 subfamily.</text>
</comment>
<dbReference type="SMART" id="SM00285">
    <property type="entry name" value="PBD"/>
    <property type="match status" value="1"/>
</dbReference>
<evidence type="ECO:0000256" key="5">
    <source>
        <dbReference type="ARBA" id="ARBA00022527"/>
    </source>
</evidence>
<feature type="region of interest" description="Disordered" evidence="13">
    <location>
        <begin position="69"/>
        <end position="106"/>
    </location>
</feature>
<evidence type="ECO:0000256" key="6">
    <source>
        <dbReference type="ARBA" id="ARBA00022679"/>
    </source>
</evidence>
<dbReference type="PROSITE" id="PS00108">
    <property type="entry name" value="PROTEIN_KINASE_ST"/>
    <property type="match status" value="1"/>
</dbReference>
<dbReference type="InterPro" id="IPR011009">
    <property type="entry name" value="Kinase-like_dom_sf"/>
</dbReference>
<dbReference type="InterPro" id="IPR000095">
    <property type="entry name" value="CRIB_dom"/>
</dbReference>
<keyword evidence="7 12" id="KW-0547">Nucleotide-binding</keyword>
<organism evidence="16">
    <name type="scientific">Schistocephalus solidus</name>
    <name type="common">Tapeworm</name>
    <dbReference type="NCBI Taxonomy" id="70667"/>
    <lineage>
        <taxon>Eukaryota</taxon>
        <taxon>Metazoa</taxon>
        <taxon>Spiralia</taxon>
        <taxon>Lophotrochozoa</taxon>
        <taxon>Platyhelminthes</taxon>
        <taxon>Cestoda</taxon>
        <taxon>Eucestoda</taxon>
        <taxon>Diphyllobothriidea</taxon>
        <taxon>Diphyllobothriidae</taxon>
        <taxon>Schistocephalus</taxon>
    </lineage>
</organism>
<dbReference type="GO" id="GO:0004674">
    <property type="term" value="F:protein serine/threonine kinase activity"/>
    <property type="evidence" value="ECO:0007669"/>
    <property type="project" value="UniProtKB-KW"/>
</dbReference>
<reference evidence="16" key="1">
    <citation type="submission" date="2016-01" db="EMBL/GenBank/DDBJ databases">
        <title>Reference transcriptome for the parasite Schistocephalus solidus: insights into the molecular evolution of parasitism.</title>
        <authorList>
            <person name="Hebert F.O."/>
            <person name="Grambauer S."/>
            <person name="Barber I."/>
            <person name="Landry C.R."/>
            <person name="Aubin-Horth N."/>
        </authorList>
    </citation>
    <scope>NUCLEOTIDE SEQUENCE</scope>
</reference>
<dbReference type="CDD" id="cd01093">
    <property type="entry name" value="CRIB_PAK_like"/>
    <property type="match status" value="1"/>
</dbReference>
<feature type="region of interest" description="Disordered" evidence="13">
    <location>
        <begin position="643"/>
        <end position="702"/>
    </location>
</feature>
<feature type="compositionally biased region" description="Low complexity" evidence="13">
    <location>
        <begin position="354"/>
        <end position="367"/>
    </location>
</feature>
<dbReference type="InterPro" id="IPR008271">
    <property type="entry name" value="Ser/Thr_kinase_AS"/>
</dbReference>
<comment type="catalytic activity">
    <reaction evidence="11">
        <text>L-seryl-[protein] + ATP = O-phospho-L-seryl-[protein] + ADP + H(+)</text>
        <dbReference type="Rhea" id="RHEA:17989"/>
        <dbReference type="Rhea" id="RHEA-COMP:9863"/>
        <dbReference type="Rhea" id="RHEA-COMP:11604"/>
        <dbReference type="ChEBI" id="CHEBI:15378"/>
        <dbReference type="ChEBI" id="CHEBI:29999"/>
        <dbReference type="ChEBI" id="CHEBI:30616"/>
        <dbReference type="ChEBI" id="CHEBI:83421"/>
        <dbReference type="ChEBI" id="CHEBI:456216"/>
        <dbReference type="EC" id="2.7.11.1"/>
    </reaction>
</comment>
<dbReference type="AlphaFoldDB" id="A0A0V0J2G5"/>
<feature type="compositionally biased region" description="Basic and acidic residues" evidence="13">
    <location>
        <begin position="519"/>
        <end position="528"/>
    </location>
</feature>
<dbReference type="PANTHER" id="PTHR45832:SF22">
    <property type="entry name" value="SERINE_THREONINE-PROTEIN KINASE SAMKA-RELATED"/>
    <property type="match status" value="1"/>
</dbReference>
<proteinExistence type="inferred from homology"/>
<evidence type="ECO:0000259" key="15">
    <source>
        <dbReference type="PROSITE" id="PS50108"/>
    </source>
</evidence>
<comment type="subcellular location">
    <subcellularLocation>
        <location evidence="1">Cytoplasm</location>
    </subcellularLocation>
</comment>
<keyword evidence="5" id="KW-0723">Serine/threonine-protein kinase</keyword>
<feature type="region of interest" description="Disordered" evidence="13">
    <location>
        <begin position="404"/>
        <end position="424"/>
    </location>
</feature>
<dbReference type="GO" id="GO:0005524">
    <property type="term" value="F:ATP binding"/>
    <property type="evidence" value="ECO:0007669"/>
    <property type="project" value="UniProtKB-UniRule"/>
</dbReference>
<dbReference type="PROSITE" id="PS50108">
    <property type="entry name" value="CRIB"/>
    <property type="match status" value="1"/>
</dbReference>